<dbReference type="EMBL" id="CM027681">
    <property type="protein sequence ID" value="KAG0542438.1"/>
    <property type="molecule type" value="Genomic_DNA"/>
</dbReference>
<protein>
    <recommendedName>
        <fullName evidence="5">Peptidase M20 dimerisation domain-containing protein</fullName>
    </recommendedName>
</protein>
<evidence type="ECO:0000313" key="3">
    <source>
        <dbReference type="EMBL" id="KAG0542438.1"/>
    </source>
</evidence>
<sequence length="159" mass="17702">MATAAPPLLLAGLALAVLAAAVWPSLAAGPAALQDPAELLRRAKEPAFADWMVGVRRRIHENSELGYEEFQTSELVCRELDALGIPYRHPFAVTGGPPFVALRRTWTRCPCRKVWNGNTRAKFPGRCMGVDMMHMLLCCWDLLRFFFVLHAFLSAAIKH</sequence>
<evidence type="ECO:0008006" key="5">
    <source>
        <dbReference type="Google" id="ProtNLM"/>
    </source>
</evidence>
<keyword evidence="1" id="KW-1133">Transmembrane helix</keyword>
<dbReference type="PANTHER" id="PTHR11014:SF119">
    <property type="entry name" value="IAA-AMINO ACID HYDROLASE ILR1-LIKE 1"/>
    <property type="match status" value="1"/>
</dbReference>
<keyword evidence="2" id="KW-0732">Signal</keyword>
<reference evidence="3" key="1">
    <citation type="journal article" date="2019" name="BMC Genomics">
        <title>A new reference genome for Sorghum bicolor reveals high levels of sequence similarity between sweet and grain genotypes: implications for the genetics of sugar metabolism.</title>
        <authorList>
            <person name="Cooper E.A."/>
            <person name="Brenton Z.W."/>
            <person name="Flinn B.S."/>
            <person name="Jenkins J."/>
            <person name="Shu S."/>
            <person name="Flowers D."/>
            <person name="Luo F."/>
            <person name="Wang Y."/>
            <person name="Xia P."/>
            <person name="Barry K."/>
            <person name="Daum C."/>
            <person name="Lipzen A."/>
            <person name="Yoshinaga Y."/>
            <person name="Schmutz J."/>
            <person name="Saski C."/>
            <person name="Vermerris W."/>
            <person name="Kresovich S."/>
        </authorList>
    </citation>
    <scope>NUCLEOTIDE SEQUENCE</scope>
</reference>
<keyword evidence="1" id="KW-0472">Membrane</keyword>
<dbReference type="SUPFAM" id="SSF53187">
    <property type="entry name" value="Zn-dependent exopeptidases"/>
    <property type="match status" value="1"/>
</dbReference>
<feature type="chain" id="PRO_5037266003" description="Peptidase M20 dimerisation domain-containing protein" evidence="2">
    <location>
        <begin position="28"/>
        <end position="159"/>
    </location>
</feature>
<keyword evidence="1" id="KW-0812">Transmembrane</keyword>
<dbReference type="Gene3D" id="3.40.630.10">
    <property type="entry name" value="Zn peptidases"/>
    <property type="match status" value="1"/>
</dbReference>
<reference evidence="3" key="2">
    <citation type="submission" date="2020-10" db="EMBL/GenBank/DDBJ databases">
        <authorList>
            <person name="Cooper E.A."/>
            <person name="Brenton Z.W."/>
            <person name="Flinn B.S."/>
            <person name="Jenkins J."/>
            <person name="Shu S."/>
            <person name="Flowers D."/>
            <person name="Luo F."/>
            <person name="Wang Y."/>
            <person name="Xia P."/>
            <person name="Barry K."/>
            <person name="Daum C."/>
            <person name="Lipzen A."/>
            <person name="Yoshinaga Y."/>
            <person name="Schmutz J."/>
            <person name="Saski C."/>
            <person name="Vermerris W."/>
            <person name="Kresovich S."/>
        </authorList>
    </citation>
    <scope>NUCLEOTIDE SEQUENCE</scope>
</reference>
<organism evidence="3 4">
    <name type="scientific">Sorghum bicolor</name>
    <name type="common">Sorghum</name>
    <name type="synonym">Sorghum vulgare</name>
    <dbReference type="NCBI Taxonomy" id="4558"/>
    <lineage>
        <taxon>Eukaryota</taxon>
        <taxon>Viridiplantae</taxon>
        <taxon>Streptophyta</taxon>
        <taxon>Embryophyta</taxon>
        <taxon>Tracheophyta</taxon>
        <taxon>Spermatophyta</taxon>
        <taxon>Magnoliopsida</taxon>
        <taxon>Liliopsida</taxon>
        <taxon>Poales</taxon>
        <taxon>Poaceae</taxon>
        <taxon>PACMAD clade</taxon>
        <taxon>Panicoideae</taxon>
        <taxon>Andropogonodae</taxon>
        <taxon>Andropogoneae</taxon>
        <taxon>Sorghinae</taxon>
        <taxon>Sorghum</taxon>
    </lineage>
</organism>
<feature type="transmembrane region" description="Helical" evidence="1">
    <location>
        <begin position="132"/>
        <end position="153"/>
    </location>
</feature>
<name>A0A921RLC5_SORBI</name>
<dbReference type="InterPro" id="IPR017439">
    <property type="entry name" value="Amidohydrolase"/>
</dbReference>
<dbReference type="AlphaFoldDB" id="A0A921RLC5"/>
<evidence type="ECO:0000256" key="1">
    <source>
        <dbReference type="SAM" id="Phobius"/>
    </source>
</evidence>
<feature type="signal peptide" evidence="2">
    <location>
        <begin position="1"/>
        <end position="27"/>
    </location>
</feature>
<dbReference type="PANTHER" id="PTHR11014">
    <property type="entry name" value="PEPTIDASE M20 FAMILY MEMBER"/>
    <property type="match status" value="1"/>
</dbReference>
<evidence type="ECO:0000256" key="2">
    <source>
        <dbReference type="SAM" id="SignalP"/>
    </source>
</evidence>
<accession>A0A921RLC5</accession>
<dbReference type="GO" id="GO:0016787">
    <property type="term" value="F:hydrolase activity"/>
    <property type="evidence" value="ECO:0007669"/>
    <property type="project" value="InterPro"/>
</dbReference>
<dbReference type="Proteomes" id="UP000807115">
    <property type="component" value="Chromosome 2"/>
</dbReference>
<evidence type="ECO:0000313" key="4">
    <source>
        <dbReference type="Proteomes" id="UP000807115"/>
    </source>
</evidence>
<comment type="caution">
    <text evidence="3">The sequence shown here is derived from an EMBL/GenBank/DDBJ whole genome shotgun (WGS) entry which is preliminary data.</text>
</comment>
<gene>
    <name evidence="3" type="ORF">BDA96_02G104100</name>
</gene>
<proteinExistence type="predicted"/>